<evidence type="ECO:0000313" key="1">
    <source>
        <dbReference type="EMBL" id="KAF9600120.1"/>
    </source>
</evidence>
<dbReference type="SUPFAM" id="SSF56219">
    <property type="entry name" value="DNase I-like"/>
    <property type="match status" value="1"/>
</dbReference>
<dbReference type="EMBL" id="JADFTS010000006">
    <property type="protein sequence ID" value="KAF9600120.1"/>
    <property type="molecule type" value="Genomic_DNA"/>
</dbReference>
<sequence>MANERSQIRLSKLINKWDPDIVVEIENVLITIIHAHCTAIHRRQLWLELSNINPLNLSWMIMGDFNAYLSISEKKGGNNPSSSAMNDLRNFISNNQMMEVPSNGY</sequence>
<evidence type="ECO:0008006" key="3">
    <source>
        <dbReference type="Google" id="ProtNLM"/>
    </source>
</evidence>
<keyword evidence="2" id="KW-1185">Reference proteome</keyword>
<dbReference type="AlphaFoldDB" id="A0A835HIX0"/>
<proteinExistence type="predicted"/>
<organism evidence="1 2">
    <name type="scientific">Coptis chinensis</name>
    <dbReference type="NCBI Taxonomy" id="261450"/>
    <lineage>
        <taxon>Eukaryota</taxon>
        <taxon>Viridiplantae</taxon>
        <taxon>Streptophyta</taxon>
        <taxon>Embryophyta</taxon>
        <taxon>Tracheophyta</taxon>
        <taxon>Spermatophyta</taxon>
        <taxon>Magnoliopsida</taxon>
        <taxon>Ranunculales</taxon>
        <taxon>Ranunculaceae</taxon>
        <taxon>Coptidoideae</taxon>
        <taxon>Coptis</taxon>
    </lineage>
</organism>
<gene>
    <name evidence="1" type="ORF">IFM89_003667</name>
</gene>
<protein>
    <recommendedName>
        <fullName evidence="3">Endonuclease/exonuclease/phosphatase domain-containing protein</fullName>
    </recommendedName>
</protein>
<dbReference type="InterPro" id="IPR036691">
    <property type="entry name" value="Endo/exonu/phosph_ase_sf"/>
</dbReference>
<reference evidence="1 2" key="1">
    <citation type="submission" date="2020-10" db="EMBL/GenBank/DDBJ databases">
        <title>The Coptis chinensis genome and diversification of protoberbering-type alkaloids.</title>
        <authorList>
            <person name="Wang B."/>
            <person name="Shu S."/>
            <person name="Song C."/>
            <person name="Liu Y."/>
        </authorList>
    </citation>
    <scope>NUCLEOTIDE SEQUENCE [LARGE SCALE GENOMIC DNA]</scope>
    <source>
        <strain evidence="1">HL-2020</strain>
        <tissue evidence="1">Leaf</tissue>
    </source>
</reference>
<dbReference type="Proteomes" id="UP000631114">
    <property type="component" value="Unassembled WGS sequence"/>
</dbReference>
<accession>A0A835HIX0</accession>
<dbReference type="OrthoDB" id="1932741at2759"/>
<evidence type="ECO:0000313" key="2">
    <source>
        <dbReference type="Proteomes" id="UP000631114"/>
    </source>
</evidence>
<name>A0A835HIX0_9MAGN</name>
<comment type="caution">
    <text evidence="1">The sequence shown here is derived from an EMBL/GenBank/DDBJ whole genome shotgun (WGS) entry which is preliminary data.</text>
</comment>
<dbReference type="Gene3D" id="3.60.10.10">
    <property type="entry name" value="Endonuclease/exonuclease/phosphatase"/>
    <property type="match status" value="1"/>
</dbReference>